<reference evidence="6" key="1">
    <citation type="submission" date="2019-02" db="EMBL/GenBank/DDBJ databases">
        <title>Draft genome sequence of Sphaerospermopsis reniformis NIES-1949.</title>
        <authorList>
            <person name="Yamaguchi H."/>
            <person name="Suzuki S."/>
            <person name="Kawachi M."/>
        </authorList>
    </citation>
    <scope>NUCLEOTIDE SEQUENCE [LARGE SCALE GENOMIC DNA]</scope>
    <source>
        <strain evidence="6">NIES-1949</strain>
    </source>
</reference>
<dbReference type="AlphaFoldDB" id="A0A480A0H1"/>
<dbReference type="GO" id="GO:0015768">
    <property type="term" value="P:maltose transport"/>
    <property type="evidence" value="ECO:0007669"/>
    <property type="project" value="TreeGrafter"/>
</dbReference>
<comment type="similarity">
    <text evidence="1">Belongs to the bacterial solute-binding protein 1 family.</text>
</comment>
<evidence type="ECO:0000313" key="6">
    <source>
        <dbReference type="Proteomes" id="UP000300142"/>
    </source>
</evidence>
<dbReference type="EMBL" id="BJCE01000142">
    <property type="protein sequence ID" value="GCL38445.1"/>
    <property type="molecule type" value="Genomic_DNA"/>
</dbReference>
<dbReference type="InterPro" id="IPR006059">
    <property type="entry name" value="SBP"/>
</dbReference>
<dbReference type="SUPFAM" id="SSF53850">
    <property type="entry name" value="Periplasmic binding protein-like II"/>
    <property type="match status" value="1"/>
</dbReference>
<feature type="transmembrane region" description="Helical" evidence="4">
    <location>
        <begin position="45"/>
        <end position="61"/>
    </location>
</feature>
<dbReference type="PANTHER" id="PTHR30061">
    <property type="entry name" value="MALTOSE-BINDING PERIPLASMIC PROTEIN"/>
    <property type="match status" value="1"/>
</dbReference>
<evidence type="ECO:0000313" key="5">
    <source>
        <dbReference type="EMBL" id="GCL38445.1"/>
    </source>
</evidence>
<dbReference type="GO" id="GO:0042956">
    <property type="term" value="P:maltodextrin transmembrane transport"/>
    <property type="evidence" value="ECO:0007669"/>
    <property type="project" value="TreeGrafter"/>
</dbReference>
<dbReference type="PANTHER" id="PTHR30061:SF50">
    <property type="entry name" value="MALTOSE_MALTODEXTRIN-BINDING PERIPLASMIC PROTEIN"/>
    <property type="match status" value="1"/>
</dbReference>
<organism evidence="5 6">
    <name type="scientific">Sphaerospermopsis reniformis</name>
    <dbReference type="NCBI Taxonomy" id="531300"/>
    <lineage>
        <taxon>Bacteria</taxon>
        <taxon>Bacillati</taxon>
        <taxon>Cyanobacteriota</taxon>
        <taxon>Cyanophyceae</taxon>
        <taxon>Nostocales</taxon>
        <taxon>Aphanizomenonaceae</taxon>
        <taxon>Sphaerospermopsis</taxon>
    </lineage>
</organism>
<dbReference type="GO" id="GO:1901982">
    <property type="term" value="F:maltose binding"/>
    <property type="evidence" value="ECO:0007669"/>
    <property type="project" value="TreeGrafter"/>
</dbReference>
<keyword evidence="3" id="KW-0732">Signal</keyword>
<name>A0A480A0H1_9CYAN</name>
<dbReference type="Proteomes" id="UP000300142">
    <property type="component" value="Unassembled WGS sequence"/>
</dbReference>
<dbReference type="CDD" id="cd14748">
    <property type="entry name" value="PBP2_UgpB"/>
    <property type="match status" value="1"/>
</dbReference>
<keyword evidence="6" id="KW-1185">Reference proteome</keyword>
<sequence length="463" mass="52542">MRVNEYKSQITIYNDQVKIPNKSAIFSATNMKFIRIRFFNSTQRMFTTVIILISCFLFLFSCQQNIQKDNNIIHVTLWQGINPPVNRDVFNKLVDQFNQENSHIHVDSIFTGTPEEQLPKILTAVVGNAAPDILNFSAQITGQLVELGAVEPLDDWFNQSAAKSEIYPQVIEELQLDDHLWSVPLYTANLGIFYRNDLFKKAGISETPKNWQELREVAKKLTIDRNGDQRPEQYGILLPLGKQEWTVFSWFPFLLGAGGEILNNNHPNLNNPDAIQALQFWQDLIKDGSATLSPPERGYEEDAFIQGRVAMQITGPWTYIKNSNVDFGVFPIPENKVRATVIGNGNFYLMKTTPEKQKAALEFLEFVVSKQFQTEWAMGTGFLPVNIKSAQSPEYQEYLKSRPWLKVFVDQIPVAGSRPTIAGYSRISDSLGRAIEATLLGKSSPEAALKQAQERLEVIWGEK</sequence>
<dbReference type="Pfam" id="PF13416">
    <property type="entry name" value="SBP_bac_8"/>
    <property type="match status" value="1"/>
</dbReference>
<evidence type="ECO:0000256" key="4">
    <source>
        <dbReference type="SAM" id="Phobius"/>
    </source>
</evidence>
<dbReference type="GO" id="GO:0055052">
    <property type="term" value="C:ATP-binding cassette (ABC) transporter complex, substrate-binding subunit-containing"/>
    <property type="evidence" value="ECO:0007669"/>
    <property type="project" value="TreeGrafter"/>
</dbReference>
<evidence type="ECO:0000256" key="3">
    <source>
        <dbReference type="ARBA" id="ARBA00022729"/>
    </source>
</evidence>
<keyword evidence="4" id="KW-0472">Membrane</keyword>
<keyword evidence="4" id="KW-1133">Transmembrane helix</keyword>
<gene>
    <name evidence="5" type="ORF">SR1949_35600</name>
</gene>
<accession>A0A480A0H1</accession>
<proteinExistence type="inferred from homology"/>
<protein>
    <submittedName>
        <fullName evidence="5">Extracellular solute-binding protein</fullName>
    </submittedName>
</protein>
<comment type="caution">
    <text evidence="5">The sequence shown here is derived from an EMBL/GenBank/DDBJ whole genome shotgun (WGS) entry which is preliminary data.</text>
</comment>
<evidence type="ECO:0000256" key="1">
    <source>
        <dbReference type="ARBA" id="ARBA00008520"/>
    </source>
</evidence>
<keyword evidence="4" id="KW-0812">Transmembrane</keyword>
<keyword evidence="2" id="KW-0813">Transport</keyword>
<evidence type="ECO:0000256" key="2">
    <source>
        <dbReference type="ARBA" id="ARBA00022448"/>
    </source>
</evidence>
<dbReference type="Gene3D" id="3.40.190.10">
    <property type="entry name" value="Periplasmic binding protein-like II"/>
    <property type="match status" value="2"/>
</dbReference>